<evidence type="ECO:0000313" key="3">
    <source>
        <dbReference type="EMBL" id="MBB5375606.1"/>
    </source>
</evidence>
<feature type="domain" description="Nucleotidyl transferase" evidence="1">
    <location>
        <begin position="3"/>
        <end position="227"/>
    </location>
</feature>
<reference evidence="5" key="2">
    <citation type="journal article" date="2019" name="Int. J. Syst. Evol. Microbiol.">
        <title>The Global Catalogue of Microorganisms (GCM) 10K type strain sequencing project: providing services to taxonomists for standard genome sequencing and annotation.</title>
        <authorList>
            <consortium name="The Broad Institute Genomics Platform"/>
            <consortium name="The Broad Institute Genome Sequencing Center for Infectious Disease"/>
            <person name="Wu L."/>
            <person name="Ma J."/>
        </authorList>
    </citation>
    <scope>NUCLEOTIDE SEQUENCE [LARGE SCALE GENOMIC DNA]</scope>
    <source>
        <strain evidence="5">CGMCC 1.18437</strain>
    </source>
</reference>
<accession>A0A7W8NNC3</accession>
<dbReference type="Proteomes" id="UP000539473">
    <property type="component" value="Unassembled WGS sequence"/>
</dbReference>
<dbReference type="EMBL" id="JACHFK010000002">
    <property type="protein sequence ID" value="MBB5375606.1"/>
    <property type="molecule type" value="Genomic_DNA"/>
</dbReference>
<dbReference type="InterPro" id="IPR029044">
    <property type="entry name" value="Nucleotide-diphossugar_trans"/>
</dbReference>
<reference evidence="3 4" key="3">
    <citation type="submission" date="2020-08" db="EMBL/GenBank/DDBJ databases">
        <title>Genomic Encyclopedia of Type Strains, Phase IV (KMG-IV): sequencing the most valuable type-strain genomes for metagenomic binning, comparative biology and taxonomic classification.</title>
        <authorList>
            <person name="Goeker M."/>
        </authorList>
    </citation>
    <scope>NUCLEOTIDE SEQUENCE [LARGE SCALE GENOMIC DNA]</scope>
    <source>
        <strain evidence="3 4">DSM 27521</strain>
    </source>
</reference>
<evidence type="ECO:0000259" key="1">
    <source>
        <dbReference type="Pfam" id="PF00483"/>
    </source>
</evidence>
<proteinExistence type="predicted"/>
<keyword evidence="3" id="KW-0548">Nucleotidyltransferase</keyword>
<evidence type="ECO:0000313" key="4">
    <source>
        <dbReference type="Proteomes" id="UP000539473"/>
    </source>
</evidence>
<sequence>MHAVILAGGKGTRLRPYTTCVPKPLVPIGDTYSILEIVLYQLRSRGFTSITLAIGHMGHLIRAFVGDGSRYDLRVDYTDELMPLGTIGPVLNLLDRLPEHFLIMNGDVLTNLDYGAFLTRHVRGSAPVTVATYRREIRSEFGVLDVDDAGQSIVAFREKPSVPFHVSMGVYAMTRETLRRYTPGQVLGFDTLMLDLLASGERPGSDLFGGYWLDIGRPEDYDTANEQWNDMAPVLLPHMYQSAAD</sequence>
<comment type="caution">
    <text evidence="3">The sequence shown here is derived from an EMBL/GenBank/DDBJ whole genome shotgun (WGS) entry which is preliminary data.</text>
</comment>
<reference evidence="2" key="4">
    <citation type="submission" date="2024-05" db="EMBL/GenBank/DDBJ databases">
        <authorList>
            <person name="Sun Q."/>
            <person name="Zhou Y."/>
        </authorList>
    </citation>
    <scope>NUCLEOTIDE SEQUENCE</scope>
    <source>
        <strain evidence="2">CGMCC 1.18437</strain>
    </source>
</reference>
<dbReference type="InterPro" id="IPR050486">
    <property type="entry name" value="Mannose-1P_guanyltransferase"/>
</dbReference>
<dbReference type="EC" id="2.7.7.13" evidence="3"/>
<name>A0A7W8NNC3_9DEIO</name>
<dbReference type="Proteomes" id="UP000619376">
    <property type="component" value="Unassembled WGS sequence"/>
</dbReference>
<keyword evidence="5" id="KW-1185">Reference proteome</keyword>
<dbReference type="GO" id="GO:0004475">
    <property type="term" value="F:mannose-1-phosphate guanylyltransferase (GTP) activity"/>
    <property type="evidence" value="ECO:0007669"/>
    <property type="project" value="UniProtKB-EC"/>
</dbReference>
<dbReference type="Gene3D" id="3.90.550.10">
    <property type="entry name" value="Spore Coat Polysaccharide Biosynthesis Protein SpsA, Chain A"/>
    <property type="match status" value="1"/>
</dbReference>
<dbReference type="EMBL" id="BNAJ01000002">
    <property type="protein sequence ID" value="GHF38432.1"/>
    <property type="molecule type" value="Genomic_DNA"/>
</dbReference>
<dbReference type="CDD" id="cd04181">
    <property type="entry name" value="NTP_transferase"/>
    <property type="match status" value="1"/>
</dbReference>
<keyword evidence="3" id="KW-0808">Transferase</keyword>
<evidence type="ECO:0000313" key="5">
    <source>
        <dbReference type="Proteomes" id="UP000619376"/>
    </source>
</evidence>
<evidence type="ECO:0000313" key="2">
    <source>
        <dbReference type="EMBL" id="GHF38432.1"/>
    </source>
</evidence>
<dbReference type="AlphaFoldDB" id="A0A7W8NNC3"/>
<organism evidence="3 4">
    <name type="scientific">Deinococcus metalli</name>
    <dbReference type="NCBI Taxonomy" id="1141878"/>
    <lineage>
        <taxon>Bacteria</taxon>
        <taxon>Thermotogati</taxon>
        <taxon>Deinococcota</taxon>
        <taxon>Deinococci</taxon>
        <taxon>Deinococcales</taxon>
        <taxon>Deinococcaceae</taxon>
        <taxon>Deinococcus</taxon>
    </lineage>
</organism>
<reference evidence="2" key="1">
    <citation type="journal article" date="2014" name="Int. J. Syst. Evol. Microbiol.">
        <title>Complete genome of a new Firmicutes species belonging to the dominant human colonic microbiota ('Ruminococcus bicirculans') reveals two chromosomes and a selective capacity to utilize plant glucans.</title>
        <authorList>
            <consortium name="NISC Comparative Sequencing Program"/>
            <person name="Wegmann U."/>
            <person name="Louis P."/>
            <person name="Goesmann A."/>
            <person name="Henrissat B."/>
            <person name="Duncan S.H."/>
            <person name="Flint H.J."/>
        </authorList>
    </citation>
    <scope>NUCLEOTIDE SEQUENCE</scope>
    <source>
        <strain evidence="2">CGMCC 1.18437</strain>
    </source>
</reference>
<dbReference type="SUPFAM" id="SSF53448">
    <property type="entry name" value="Nucleotide-diphospho-sugar transferases"/>
    <property type="match status" value="1"/>
</dbReference>
<gene>
    <name evidence="2" type="ORF">GCM10017781_13950</name>
    <name evidence="3" type="ORF">HNQ07_001063</name>
</gene>
<dbReference type="Pfam" id="PF00483">
    <property type="entry name" value="NTP_transferase"/>
    <property type="match status" value="1"/>
</dbReference>
<dbReference type="RefSeq" id="WP_184109897.1">
    <property type="nucleotide sequence ID" value="NZ_BNAJ01000002.1"/>
</dbReference>
<dbReference type="InterPro" id="IPR005835">
    <property type="entry name" value="NTP_transferase_dom"/>
</dbReference>
<protein>
    <submittedName>
        <fullName evidence="3">Mannose-1-phosphate guanylyltransferase</fullName>
        <ecNumber evidence="3">2.7.7.13</ecNumber>
    </submittedName>
    <submittedName>
        <fullName evidence="2">Nucleoside-diphosphate-sugar pyrophosphorylase</fullName>
    </submittedName>
</protein>
<dbReference type="PANTHER" id="PTHR22572">
    <property type="entry name" value="SUGAR-1-PHOSPHATE GUANYL TRANSFERASE"/>
    <property type="match status" value="1"/>
</dbReference>